<proteinExistence type="predicted"/>
<feature type="compositionally biased region" description="Polar residues" evidence="1">
    <location>
        <begin position="136"/>
        <end position="145"/>
    </location>
</feature>
<feature type="region of interest" description="Disordered" evidence="1">
    <location>
        <begin position="71"/>
        <end position="145"/>
    </location>
</feature>
<accession>A0A1D6EHF5</accession>
<dbReference type="PaxDb" id="4577-GRMZM2G414563_P01"/>
<organism evidence="2">
    <name type="scientific">Zea mays</name>
    <name type="common">Maize</name>
    <dbReference type="NCBI Taxonomy" id="4577"/>
    <lineage>
        <taxon>Eukaryota</taxon>
        <taxon>Viridiplantae</taxon>
        <taxon>Streptophyta</taxon>
        <taxon>Embryophyta</taxon>
        <taxon>Tracheophyta</taxon>
        <taxon>Spermatophyta</taxon>
        <taxon>Magnoliopsida</taxon>
        <taxon>Liliopsida</taxon>
        <taxon>Poales</taxon>
        <taxon>Poaceae</taxon>
        <taxon>PACMAD clade</taxon>
        <taxon>Panicoideae</taxon>
        <taxon>Andropogonodae</taxon>
        <taxon>Andropogoneae</taxon>
        <taxon>Tripsacinae</taxon>
        <taxon>Zea</taxon>
    </lineage>
</organism>
<evidence type="ECO:0000313" key="2">
    <source>
        <dbReference type="EMBL" id="ONM19557.1"/>
    </source>
</evidence>
<reference evidence="2" key="1">
    <citation type="submission" date="2015-12" db="EMBL/GenBank/DDBJ databases">
        <title>Update maize B73 reference genome by single molecule sequencing technologies.</title>
        <authorList>
            <consortium name="Maize Genome Sequencing Project"/>
            <person name="Ware D."/>
        </authorList>
    </citation>
    <scope>NUCLEOTIDE SEQUENCE [LARGE SCALE GENOMIC DNA]</scope>
    <source>
        <tissue evidence="2">Seedling</tissue>
    </source>
</reference>
<gene>
    <name evidence="2" type="ORF">ZEAMMB73_Zm00001d004773</name>
</gene>
<dbReference type="EMBL" id="CM007648">
    <property type="protein sequence ID" value="ONM19557.1"/>
    <property type="molecule type" value="Genomic_DNA"/>
</dbReference>
<sequence length="145" mass="15721">MEKIRAGLRKLEGEQENPGWGITVCCATMETSKGSRAPQGRSWGLGTWLEEARRAEEAPAPGRKTRMALGAVRAEASQTRGASREQARRATQRKIKLRSTELELRTGARRREGRDAGQEQGGNSGAGSRAQEEQRPSSVSCAQGS</sequence>
<name>A0A1D6EHF5_MAIZE</name>
<feature type="compositionally biased region" description="Basic and acidic residues" evidence="1">
    <location>
        <begin position="98"/>
        <end position="117"/>
    </location>
</feature>
<dbReference type="InParanoid" id="A0A1D6EHF5"/>
<dbReference type="AlphaFoldDB" id="A0A1D6EHF5"/>
<protein>
    <submittedName>
        <fullName evidence="2">Uncharacterized protein</fullName>
    </submittedName>
</protein>
<evidence type="ECO:0000256" key="1">
    <source>
        <dbReference type="SAM" id="MobiDB-lite"/>
    </source>
</evidence>